<dbReference type="SUPFAM" id="SSF51735">
    <property type="entry name" value="NAD(P)-binding Rossmann-fold domains"/>
    <property type="match status" value="1"/>
</dbReference>
<feature type="region of interest" description="Disordered" evidence="6">
    <location>
        <begin position="1"/>
        <end position="45"/>
    </location>
</feature>
<reference evidence="8 9" key="1">
    <citation type="submission" date="2019-07" db="EMBL/GenBank/DDBJ databases">
        <title>Luteimonas sp. YD-1 nov., isolated from acidic soil.</title>
        <authorList>
            <person name="Zhou J."/>
        </authorList>
    </citation>
    <scope>NUCLEOTIDE SEQUENCE [LARGE SCALE GENOMIC DNA]</scope>
    <source>
        <strain evidence="8 9">YD-1</strain>
    </source>
</reference>
<comment type="caution">
    <text evidence="8">The sequence shown here is derived from an EMBL/GenBank/DDBJ whole genome shotgun (WGS) entry which is preliminary data.</text>
</comment>
<evidence type="ECO:0000256" key="1">
    <source>
        <dbReference type="ARBA" id="ARBA00004947"/>
    </source>
</evidence>
<proteinExistence type="inferred from homology"/>
<comment type="similarity">
    <text evidence="2">Belongs to the NAD(P)-dependent epimerase/dehydratase family.</text>
</comment>
<accession>A0A5C5TWW4</accession>
<evidence type="ECO:0000313" key="8">
    <source>
        <dbReference type="EMBL" id="TWT17610.1"/>
    </source>
</evidence>
<evidence type="ECO:0000256" key="2">
    <source>
        <dbReference type="ARBA" id="ARBA00007637"/>
    </source>
</evidence>
<keyword evidence="9" id="KW-1185">Reference proteome</keyword>
<dbReference type="InterPro" id="IPR036291">
    <property type="entry name" value="NAD(P)-bd_dom_sf"/>
</dbReference>
<dbReference type="GO" id="GO:0033499">
    <property type="term" value="P:galactose catabolic process via UDP-galactose, Leloir pathway"/>
    <property type="evidence" value="ECO:0007669"/>
    <property type="project" value="TreeGrafter"/>
</dbReference>
<evidence type="ECO:0000313" key="9">
    <source>
        <dbReference type="Proteomes" id="UP000315949"/>
    </source>
</evidence>
<name>A0A5C5TWW4_9GAMM</name>
<organism evidence="8 9">
    <name type="scientific">Luteimonas wenzhouensis</name>
    <dbReference type="NCBI Taxonomy" id="2599615"/>
    <lineage>
        <taxon>Bacteria</taxon>
        <taxon>Pseudomonadati</taxon>
        <taxon>Pseudomonadota</taxon>
        <taxon>Gammaproteobacteria</taxon>
        <taxon>Lysobacterales</taxon>
        <taxon>Lysobacteraceae</taxon>
        <taxon>Luteimonas</taxon>
    </lineage>
</organism>
<feature type="compositionally biased region" description="Basic residues" evidence="6">
    <location>
        <begin position="91"/>
        <end position="115"/>
    </location>
</feature>
<sequence>MRFGPGRPHAVPLPGRVHADLPAPARAGAGGRRGDARHLAQAVPGPVARLRRRRGAAGAGRAVLVPRRFAETGVPAGAGGRCGRQGDLARMRPHPRRRRHPPAARRRARSRRPGGRRSAVADPPAVPLPLRGIRPLSQPCGRPRCDRAAGAAPLRGRPMRVVIVGGAGFIGTALADRLSGRGDDVLVADTRRRLDRAQAWLPAVETREFDFVSGDDPHPLLEGADTVVHLACATTPASSMQSIAGDALRNILPSIRLFDAARSASVRRLVFSSSGGTVYGAPSRLPVQECDTGTPLSAYGVSKMAIEHYLSLYPALSPLSLRVANPYGAYQLQGAAVGVIARYARAAAAGEPIEVWGDGAIVRDYIAIEDVARAFELAVAGDLAPGAYNVGTGTGASLNEIIAMIESLSGHPLEVRRSPARQYDVPGIVLDPGKFARATGWTPRLGLRDGVARLLAAARAQAG</sequence>
<dbReference type="OrthoDB" id="9803010at2"/>
<dbReference type="Gene3D" id="3.40.50.720">
    <property type="entry name" value="NAD(P)-binding Rossmann-like Domain"/>
    <property type="match status" value="1"/>
</dbReference>
<evidence type="ECO:0000256" key="5">
    <source>
        <dbReference type="ARBA" id="ARBA00033067"/>
    </source>
</evidence>
<dbReference type="Proteomes" id="UP000315949">
    <property type="component" value="Unassembled WGS sequence"/>
</dbReference>
<gene>
    <name evidence="8" type="ORF">FQY79_12165</name>
</gene>
<evidence type="ECO:0000256" key="3">
    <source>
        <dbReference type="ARBA" id="ARBA00018569"/>
    </source>
</evidence>
<dbReference type="AlphaFoldDB" id="A0A5C5TWW4"/>
<evidence type="ECO:0000256" key="4">
    <source>
        <dbReference type="ARBA" id="ARBA00031367"/>
    </source>
</evidence>
<dbReference type="Pfam" id="PF01370">
    <property type="entry name" value="Epimerase"/>
    <property type="match status" value="1"/>
</dbReference>
<feature type="region of interest" description="Disordered" evidence="6">
    <location>
        <begin position="73"/>
        <end position="142"/>
    </location>
</feature>
<comment type="pathway">
    <text evidence="1">Carbohydrate metabolism; galactose metabolism.</text>
</comment>
<dbReference type="InterPro" id="IPR001509">
    <property type="entry name" value="Epimerase_deHydtase"/>
</dbReference>
<evidence type="ECO:0000256" key="6">
    <source>
        <dbReference type="SAM" id="MobiDB-lite"/>
    </source>
</evidence>
<dbReference type="EMBL" id="VOHE01000007">
    <property type="protein sequence ID" value="TWT17610.1"/>
    <property type="molecule type" value="Genomic_DNA"/>
</dbReference>
<protein>
    <recommendedName>
        <fullName evidence="3">UDP-glucose 4-epimerase</fullName>
    </recommendedName>
    <alternativeName>
        <fullName evidence="5">Galactowaldenase</fullName>
    </alternativeName>
    <alternativeName>
        <fullName evidence="4">UDP-galactose 4-epimerase</fullName>
    </alternativeName>
</protein>
<feature type="domain" description="NAD-dependent epimerase/dehydratase" evidence="7">
    <location>
        <begin position="161"/>
        <end position="391"/>
    </location>
</feature>
<dbReference type="PANTHER" id="PTHR43725">
    <property type="entry name" value="UDP-GLUCOSE 4-EPIMERASE"/>
    <property type="match status" value="1"/>
</dbReference>
<dbReference type="PANTHER" id="PTHR43725:SF53">
    <property type="entry name" value="UDP-ARABINOSE 4-EPIMERASE 1"/>
    <property type="match status" value="1"/>
</dbReference>
<evidence type="ECO:0000259" key="7">
    <source>
        <dbReference type="Pfam" id="PF01370"/>
    </source>
</evidence>